<reference evidence="1 2" key="1">
    <citation type="submission" date="2019-02" db="EMBL/GenBank/DDBJ databases">
        <title>Deep-cultivation of Planctomycetes and their phenomic and genomic characterization uncovers novel biology.</title>
        <authorList>
            <person name="Wiegand S."/>
            <person name="Jogler M."/>
            <person name="Boedeker C."/>
            <person name="Pinto D."/>
            <person name="Vollmers J."/>
            <person name="Rivas-Marin E."/>
            <person name="Kohn T."/>
            <person name="Peeters S.H."/>
            <person name="Heuer A."/>
            <person name="Rast P."/>
            <person name="Oberbeckmann S."/>
            <person name="Bunk B."/>
            <person name="Jeske O."/>
            <person name="Meyerdierks A."/>
            <person name="Storesund J.E."/>
            <person name="Kallscheuer N."/>
            <person name="Luecker S."/>
            <person name="Lage O.M."/>
            <person name="Pohl T."/>
            <person name="Merkel B.J."/>
            <person name="Hornburger P."/>
            <person name="Mueller R.-W."/>
            <person name="Bruemmer F."/>
            <person name="Labrenz M."/>
            <person name="Spormann A.M."/>
            <person name="Op den Camp H."/>
            <person name="Overmann J."/>
            <person name="Amann R."/>
            <person name="Jetten M.S.M."/>
            <person name="Mascher T."/>
            <person name="Medema M.H."/>
            <person name="Devos D.P."/>
            <person name="Kaster A.-K."/>
            <person name="Ovreas L."/>
            <person name="Rohde M."/>
            <person name="Galperin M.Y."/>
            <person name="Jogler C."/>
        </authorList>
    </citation>
    <scope>NUCLEOTIDE SEQUENCE [LARGE SCALE GENOMIC DNA]</scope>
    <source>
        <strain evidence="1 2">Pan241w</strain>
    </source>
</reference>
<dbReference type="EMBL" id="CP036269">
    <property type="protein sequence ID" value="QDT42577.1"/>
    <property type="molecule type" value="Genomic_DNA"/>
</dbReference>
<dbReference type="KEGG" id="gaz:Pan241w_26620"/>
<name>A0A517RFC4_9PLAN</name>
<dbReference type="AlphaFoldDB" id="A0A517RFC4"/>
<evidence type="ECO:0000313" key="2">
    <source>
        <dbReference type="Proteomes" id="UP000317171"/>
    </source>
</evidence>
<accession>A0A517RFC4</accession>
<protein>
    <submittedName>
        <fullName evidence="1">Uncharacterized protein</fullName>
    </submittedName>
</protein>
<sequence>MSKQAVYSLQEALMLTIETLVMKRLLNRFFLNDFLDEGHVNG</sequence>
<evidence type="ECO:0000313" key="1">
    <source>
        <dbReference type="EMBL" id="QDT42577.1"/>
    </source>
</evidence>
<dbReference type="Proteomes" id="UP000317171">
    <property type="component" value="Chromosome"/>
</dbReference>
<proteinExistence type="predicted"/>
<organism evidence="1 2">
    <name type="scientific">Gimesia alba</name>
    <dbReference type="NCBI Taxonomy" id="2527973"/>
    <lineage>
        <taxon>Bacteria</taxon>
        <taxon>Pseudomonadati</taxon>
        <taxon>Planctomycetota</taxon>
        <taxon>Planctomycetia</taxon>
        <taxon>Planctomycetales</taxon>
        <taxon>Planctomycetaceae</taxon>
        <taxon>Gimesia</taxon>
    </lineage>
</organism>
<keyword evidence="2" id="KW-1185">Reference proteome</keyword>
<gene>
    <name evidence="1" type="ORF">Pan241w_26620</name>
</gene>